<dbReference type="RefSeq" id="WP_270644683.1">
    <property type="nucleotide sequence ID" value="NZ_DYXE01000083.1"/>
</dbReference>
<gene>
    <name evidence="1" type="ORF">K8V39_09750</name>
</gene>
<comment type="caution">
    <text evidence="1">The sequence shown here is derived from an EMBL/GenBank/DDBJ whole genome shotgun (WGS) entry which is preliminary data.</text>
</comment>
<sequence>MQAHITDFSLHISRLLAPSSSGIVHSVYHRTINLMFHGRLAALQSRGSVLSPVSLLADQEDLLAATGELITPGIPVQITEDQGILFAGIPLEISFRNAAGHDLALSPCLDPLRLSDLAGQLLYTISSANDHGFHHLFLPDADIGSSFVLSAAQQRIHSCTRLYQEKRYKEAAAGLSGLIGLGIGLTPSGDDFLCGVLAGLTISMCQDHPFALALQDEIHSRLSDTNDISRAFLSCALEGQFSQPVVQLSSMLSPEQISREFARIGHSSGMDTLSGIYYILSL</sequence>
<dbReference type="Proteomes" id="UP000813420">
    <property type="component" value="Unassembled WGS sequence"/>
</dbReference>
<evidence type="ECO:0000313" key="2">
    <source>
        <dbReference type="Proteomes" id="UP000813420"/>
    </source>
</evidence>
<accession>A0A9D2VZ33</accession>
<dbReference type="EMBL" id="DYXE01000083">
    <property type="protein sequence ID" value="HJH50534.1"/>
    <property type="molecule type" value="Genomic_DNA"/>
</dbReference>
<reference evidence="1" key="2">
    <citation type="submission" date="2021-09" db="EMBL/GenBank/DDBJ databases">
        <authorList>
            <person name="Gilroy R."/>
        </authorList>
    </citation>
    <scope>NUCLEOTIDE SEQUENCE</scope>
    <source>
        <strain evidence="1">USAMLcec4-12693</strain>
    </source>
</reference>
<protein>
    <submittedName>
        <fullName evidence="1">DUF2877 domain-containing protein</fullName>
    </submittedName>
</protein>
<evidence type="ECO:0000313" key="1">
    <source>
        <dbReference type="EMBL" id="HJH50534.1"/>
    </source>
</evidence>
<dbReference type="Pfam" id="PF11392">
    <property type="entry name" value="AllH"/>
    <property type="match status" value="1"/>
</dbReference>
<dbReference type="InterPro" id="IPR021530">
    <property type="entry name" value="AllH-like"/>
</dbReference>
<dbReference type="AlphaFoldDB" id="A0A9D2VZ33"/>
<proteinExistence type="predicted"/>
<organism evidence="1 2">
    <name type="scientific">Merdimonas faecis</name>
    <dbReference type="NCBI Taxonomy" id="1653435"/>
    <lineage>
        <taxon>Bacteria</taxon>
        <taxon>Bacillati</taxon>
        <taxon>Bacillota</taxon>
        <taxon>Clostridia</taxon>
        <taxon>Lachnospirales</taxon>
        <taxon>Lachnospiraceae</taxon>
        <taxon>Merdimonas</taxon>
    </lineage>
</organism>
<reference evidence="1" key="1">
    <citation type="journal article" date="2021" name="PeerJ">
        <title>Extensive microbial diversity within the chicken gut microbiome revealed by metagenomics and culture.</title>
        <authorList>
            <person name="Gilroy R."/>
            <person name="Ravi A."/>
            <person name="Getino M."/>
            <person name="Pursley I."/>
            <person name="Horton D.L."/>
            <person name="Alikhan N.F."/>
            <person name="Baker D."/>
            <person name="Gharbi K."/>
            <person name="Hall N."/>
            <person name="Watson M."/>
            <person name="Adriaenssens E.M."/>
            <person name="Foster-Nyarko E."/>
            <person name="Jarju S."/>
            <person name="Secka A."/>
            <person name="Antonio M."/>
            <person name="Oren A."/>
            <person name="Chaudhuri R.R."/>
            <person name="La Ragione R."/>
            <person name="Hildebrand F."/>
            <person name="Pallen M.J."/>
        </authorList>
    </citation>
    <scope>NUCLEOTIDE SEQUENCE</scope>
    <source>
        <strain evidence="1">USAMLcec4-12693</strain>
    </source>
</reference>
<name>A0A9D2VZ33_9FIRM</name>